<name>W9SZG7_9ROSA</name>
<sequence length="129" mass="15869">MDMDLVSKFRTFWILYLWFHFLPMGLVYELCLIFFFVWFLIFIYLQYLQNTERRYYKKYELNVKFTSGIGDCDIGNGSRDNDYKRWRRRLKRWRRSFVVSNPASEFIKPNSAADRVVTTTLWCQICEDH</sequence>
<feature type="transmembrane region" description="Helical" evidence="1">
    <location>
        <begin position="12"/>
        <end position="45"/>
    </location>
</feature>
<dbReference type="Proteomes" id="UP000030645">
    <property type="component" value="Unassembled WGS sequence"/>
</dbReference>
<gene>
    <name evidence="2" type="ORF">L484_019097</name>
</gene>
<organism evidence="2 3">
    <name type="scientific">Morus notabilis</name>
    <dbReference type="NCBI Taxonomy" id="981085"/>
    <lineage>
        <taxon>Eukaryota</taxon>
        <taxon>Viridiplantae</taxon>
        <taxon>Streptophyta</taxon>
        <taxon>Embryophyta</taxon>
        <taxon>Tracheophyta</taxon>
        <taxon>Spermatophyta</taxon>
        <taxon>Magnoliopsida</taxon>
        <taxon>eudicotyledons</taxon>
        <taxon>Gunneridae</taxon>
        <taxon>Pentapetalae</taxon>
        <taxon>rosids</taxon>
        <taxon>fabids</taxon>
        <taxon>Rosales</taxon>
        <taxon>Moraceae</taxon>
        <taxon>Moreae</taxon>
        <taxon>Morus</taxon>
    </lineage>
</organism>
<evidence type="ECO:0000256" key="1">
    <source>
        <dbReference type="SAM" id="Phobius"/>
    </source>
</evidence>
<dbReference type="AlphaFoldDB" id="W9SZG7"/>
<keyword evidence="1" id="KW-1133">Transmembrane helix</keyword>
<reference evidence="3" key="1">
    <citation type="submission" date="2013-01" db="EMBL/GenBank/DDBJ databases">
        <title>Draft Genome Sequence of a Mulberry Tree, Morus notabilis C.K. Schneid.</title>
        <authorList>
            <person name="He N."/>
            <person name="Zhao S."/>
        </authorList>
    </citation>
    <scope>NUCLEOTIDE SEQUENCE</scope>
</reference>
<keyword evidence="1" id="KW-0812">Transmembrane</keyword>
<evidence type="ECO:0000313" key="2">
    <source>
        <dbReference type="EMBL" id="EXC34500.1"/>
    </source>
</evidence>
<proteinExistence type="predicted"/>
<accession>W9SZG7</accession>
<keyword evidence="1" id="KW-0472">Membrane</keyword>
<evidence type="ECO:0000313" key="3">
    <source>
        <dbReference type="Proteomes" id="UP000030645"/>
    </source>
</evidence>
<keyword evidence="3" id="KW-1185">Reference proteome</keyword>
<dbReference type="EMBL" id="KE346350">
    <property type="protein sequence ID" value="EXC34500.1"/>
    <property type="molecule type" value="Genomic_DNA"/>
</dbReference>
<protein>
    <submittedName>
        <fullName evidence="2">Uncharacterized protein</fullName>
    </submittedName>
</protein>